<feature type="domain" description="Dihydroneopterin aldolase/epimerase" evidence="7">
    <location>
        <begin position="4"/>
        <end position="114"/>
    </location>
</feature>
<evidence type="ECO:0000313" key="8">
    <source>
        <dbReference type="EMBL" id="MFC3294269.1"/>
    </source>
</evidence>
<comment type="function">
    <text evidence="6">Catalyzes the conversion of 7,8-dihydroneopterin to 6-hydroxymethyl-7,8-dihydropterin.</text>
</comment>
<dbReference type="PANTHER" id="PTHR42844">
    <property type="entry name" value="DIHYDRONEOPTERIN ALDOLASE 1-RELATED"/>
    <property type="match status" value="1"/>
</dbReference>
<dbReference type="Pfam" id="PF02152">
    <property type="entry name" value="FolB"/>
    <property type="match status" value="1"/>
</dbReference>
<keyword evidence="4 6" id="KW-0289">Folate biosynthesis</keyword>
<keyword evidence="5 6" id="KW-0456">Lyase</keyword>
<keyword evidence="9" id="KW-1185">Reference proteome</keyword>
<proteinExistence type="inferred from homology"/>
<reference evidence="9" key="1">
    <citation type="journal article" date="2019" name="Int. J. Syst. Evol. Microbiol.">
        <title>The Global Catalogue of Microorganisms (GCM) 10K type strain sequencing project: providing services to taxonomists for standard genome sequencing and annotation.</title>
        <authorList>
            <consortium name="The Broad Institute Genomics Platform"/>
            <consortium name="The Broad Institute Genome Sequencing Center for Infectious Disease"/>
            <person name="Wu L."/>
            <person name="Ma J."/>
        </authorList>
    </citation>
    <scope>NUCLEOTIDE SEQUENCE [LARGE SCALE GENOMIC DNA]</scope>
    <source>
        <strain evidence="9">KCTC 12847</strain>
    </source>
</reference>
<dbReference type="GO" id="GO:0004150">
    <property type="term" value="F:dihydroneopterin aldolase activity"/>
    <property type="evidence" value="ECO:0007669"/>
    <property type="project" value="UniProtKB-EC"/>
</dbReference>
<evidence type="ECO:0000313" key="9">
    <source>
        <dbReference type="Proteomes" id="UP001595640"/>
    </source>
</evidence>
<evidence type="ECO:0000259" key="7">
    <source>
        <dbReference type="SMART" id="SM00905"/>
    </source>
</evidence>
<dbReference type="SMART" id="SM00905">
    <property type="entry name" value="FolB"/>
    <property type="match status" value="1"/>
</dbReference>
<dbReference type="EMBL" id="JBHRUH010000050">
    <property type="protein sequence ID" value="MFC3294269.1"/>
    <property type="molecule type" value="Genomic_DNA"/>
</dbReference>
<sequence>MDRVLIEGLSVETVIGVYDWERTIRQRLELDLELATDIRPAAADDDLAQTLNYAAISERIGVFAETSRLELVETFAERLAAVLREEFGITWLRLTLRKPGAVANARAVGVSIERGER</sequence>
<dbReference type="CDD" id="cd00534">
    <property type="entry name" value="DHNA_DHNTPE"/>
    <property type="match status" value="1"/>
</dbReference>
<dbReference type="EC" id="4.1.2.25" evidence="6"/>
<comment type="similarity">
    <text evidence="3 6">Belongs to the DHNA family.</text>
</comment>
<organism evidence="8 9">
    <name type="scientific">Modicisalibacter luteus</name>
    <dbReference type="NCBI Taxonomy" id="453962"/>
    <lineage>
        <taxon>Bacteria</taxon>
        <taxon>Pseudomonadati</taxon>
        <taxon>Pseudomonadota</taxon>
        <taxon>Gammaproteobacteria</taxon>
        <taxon>Oceanospirillales</taxon>
        <taxon>Halomonadaceae</taxon>
        <taxon>Modicisalibacter</taxon>
    </lineage>
</organism>
<dbReference type="RefSeq" id="WP_019016870.1">
    <property type="nucleotide sequence ID" value="NZ_BMXD01000004.1"/>
</dbReference>
<evidence type="ECO:0000256" key="5">
    <source>
        <dbReference type="ARBA" id="ARBA00023239"/>
    </source>
</evidence>
<gene>
    <name evidence="8" type="primary">folB</name>
    <name evidence="8" type="ORF">ACFOEI_19730</name>
</gene>
<name>A0ABV7M6I1_9GAMM</name>
<dbReference type="InterPro" id="IPR006157">
    <property type="entry name" value="FolB_dom"/>
</dbReference>
<dbReference type="NCBIfam" id="TIGR00526">
    <property type="entry name" value="folB_dom"/>
    <property type="match status" value="1"/>
</dbReference>
<comment type="caution">
    <text evidence="8">The sequence shown here is derived from an EMBL/GenBank/DDBJ whole genome shotgun (WGS) entry which is preliminary data.</text>
</comment>
<comment type="pathway">
    <text evidence="2 6">Cofactor biosynthesis; tetrahydrofolate biosynthesis; 2-amino-4-hydroxy-6-hydroxymethyl-7,8-dihydropteridine diphosphate from 7,8-dihydroneopterin triphosphate: step 3/4.</text>
</comment>
<evidence type="ECO:0000256" key="6">
    <source>
        <dbReference type="RuleBase" id="RU362079"/>
    </source>
</evidence>
<evidence type="ECO:0000256" key="4">
    <source>
        <dbReference type="ARBA" id="ARBA00022909"/>
    </source>
</evidence>
<evidence type="ECO:0000256" key="1">
    <source>
        <dbReference type="ARBA" id="ARBA00001353"/>
    </source>
</evidence>
<evidence type="ECO:0000256" key="2">
    <source>
        <dbReference type="ARBA" id="ARBA00005013"/>
    </source>
</evidence>
<accession>A0ABV7M6I1</accession>
<dbReference type="InterPro" id="IPR006156">
    <property type="entry name" value="Dihydroneopterin_aldolase"/>
</dbReference>
<dbReference type="SUPFAM" id="SSF55620">
    <property type="entry name" value="Tetrahydrobiopterin biosynthesis enzymes-like"/>
    <property type="match status" value="1"/>
</dbReference>
<evidence type="ECO:0000256" key="3">
    <source>
        <dbReference type="ARBA" id="ARBA00005708"/>
    </source>
</evidence>
<dbReference type="Gene3D" id="3.30.1130.10">
    <property type="match status" value="1"/>
</dbReference>
<dbReference type="InterPro" id="IPR043133">
    <property type="entry name" value="GTP-CH-I_C/QueF"/>
</dbReference>
<dbReference type="Proteomes" id="UP001595640">
    <property type="component" value="Unassembled WGS sequence"/>
</dbReference>
<dbReference type="PANTHER" id="PTHR42844:SF1">
    <property type="entry name" value="DIHYDRONEOPTERIN ALDOLASE 1-RELATED"/>
    <property type="match status" value="1"/>
</dbReference>
<protein>
    <recommendedName>
        <fullName evidence="6">7,8-dihydroneopterin aldolase</fullName>
        <ecNumber evidence="6">4.1.2.25</ecNumber>
    </recommendedName>
</protein>
<comment type="catalytic activity">
    <reaction evidence="1 6">
        <text>7,8-dihydroneopterin = 6-hydroxymethyl-7,8-dihydropterin + glycolaldehyde</text>
        <dbReference type="Rhea" id="RHEA:10540"/>
        <dbReference type="ChEBI" id="CHEBI:17001"/>
        <dbReference type="ChEBI" id="CHEBI:17071"/>
        <dbReference type="ChEBI" id="CHEBI:44841"/>
        <dbReference type="EC" id="4.1.2.25"/>
    </reaction>
</comment>
<dbReference type="NCBIfam" id="TIGR00525">
    <property type="entry name" value="folB"/>
    <property type="match status" value="1"/>
</dbReference>